<sequence>MEKLTLSSRINAINYSFSGTMGVYANDFKGNTIELNADEHFETASCIKVPILATLLRRVHEKQIHLDDKISYTPENYVDGSGILRALSVGLELSILDFATLMIIVSDNIATNTLIELLGIDAINETCEILGLKETRLHNKIDFEAYRQLGTTTPREYAVIFELAYKKKLWSAEMSDLFVAILKKQHYNTMLTKDLTPYYFDSEDTGDEELLSIASKSGSMNACRNDGGLFYTPYGGYVITILTKDFRDPLYYSEHESYQFGPKVSRLILDHYLSLKGSF</sequence>
<reference evidence="2 3" key="1">
    <citation type="submission" date="2020-11" db="EMBL/GenBank/DDBJ databases">
        <title>Fusibacter basophilias sp. nov.</title>
        <authorList>
            <person name="Qiu D."/>
        </authorList>
    </citation>
    <scope>NUCLEOTIDE SEQUENCE [LARGE SCALE GENOMIC DNA]</scope>
    <source>
        <strain evidence="2 3">Q10-2</strain>
    </source>
</reference>
<dbReference type="GO" id="GO:0016787">
    <property type="term" value="F:hydrolase activity"/>
    <property type="evidence" value="ECO:0007669"/>
    <property type="project" value="UniProtKB-KW"/>
</dbReference>
<dbReference type="SUPFAM" id="SSF56601">
    <property type="entry name" value="beta-lactamase/transpeptidase-like"/>
    <property type="match status" value="1"/>
</dbReference>
<evidence type="ECO:0000259" key="1">
    <source>
        <dbReference type="Pfam" id="PF13354"/>
    </source>
</evidence>
<keyword evidence="2" id="KW-0378">Hydrolase</keyword>
<keyword evidence="3" id="KW-1185">Reference proteome</keyword>
<feature type="domain" description="Beta-lactamase class A catalytic" evidence="1">
    <location>
        <begin position="22"/>
        <end position="243"/>
    </location>
</feature>
<organism evidence="2 3">
    <name type="scientific">Fusibacter ferrireducens</name>
    <dbReference type="NCBI Taxonomy" id="2785058"/>
    <lineage>
        <taxon>Bacteria</taxon>
        <taxon>Bacillati</taxon>
        <taxon>Bacillota</taxon>
        <taxon>Clostridia</taxon>
        <taxon>Eubacteriales</taxon>
        <taxon>Eubacteriales Family XII. Incertae Sedis</taxon>
        <taxon>Fusibacter</taxon>
    </lineage>
</organism>
<accession>A0ABR9ZS34</accession>
<proteinExistence type="predicted"/>
<protein>
    <submittedName>
        <fullName evidence="2">Serine hydrolase</fullName>
    </submittedName>
</protein>
<dbReference type="PANTHER" id="PTHR35333">
    <property type="entry name" value="BETA-LACTAMASE"/>
    <property type="match status" value="1"/>
</dbReference>
<dbReference type="InterPro" id="IPR045155">
    <property type="entry name" value="Beta-lactam_cat"/>
</dbReference>
<dbReference type="EMBL" id="JADKNH010000005">
    <property type="protein sequence ID" value="MBF4693268.1"/>
    <property type="molecule type" value="Genomic_DNA"/>
</dbReference>
<dbReference type="InterPro" id="IPR000871">
    <property type="entry name" value="Beta-lactam_class-A"/>
</dbReference>
<gene>
    <name evidence="2" type="ORF">ISU02_09060</name>
</gene>
<dbReference type="Pfam" id="PF13354">
    <property type="entry name" value="Beta-lactamase2"/>
    <property type="match status" value="1"/>
</dbReference>
<dbReference type="Proteomes" id="UP000614200">
    <property type="component" value="Unassembled WGS sequence"/>
</dbReference>
<dbReference type="PANTHER" id="PTHR35333:SF3">
    <property type="entry name" value="BETA-LACTAMASE-TYPE TRANSPEPTIDASE FOLD CONTAINING PROTEIN"/>
    <property type="match status" value="1"/>
</dbReference>
<name>A0ABR9ZS34_9FIRM</name>
<comment type="caution">
    <text evidence="2">The sequence shown here is derived from an EMBL/GenBank/DDBJ whole genome shotgun (WGS) entry which is preliminary data.</text>
</comment>
<dbReference type="InterPro" id="IPR012338">
    <property type="entry name" value="Beta-lactam/transpept-like"/>
</dbReference>
<evidence type="ECO:0000313" key="2">
    <source>
        <dbReference type="EMBL" id="MBF4693268.1"/>
    </source>
</evidence>
<evidence type="ECO:0000313" key="3">
    <source>
        <dbReference type="Proteomes" id="UP000614200"/>
    </source>
</evidence>
<dbReference type="Gene3D" id="3.40.710.10">
    <property type="entry name" value="DD-peptidase/beta-lactamase superfamily"/>
    <property type="match status" value="1"/>
</dbReference>
<dbReference type="RefSeq" id="WP_194701510.1">
    <property type="nucleotide sequence ID" value="NZ_JADKNH010000005.1"/>
</dbReference>